<evidence type="ECO:0000313" key="2">
    <source>
        <dbReference type="Proteomes" id="UP000192980"/>
    </source>
</evidence>
<accession>A0A1X7JYW5</accession>
<sequence length="63" mass="7279">MKKYYININAYVNGDYEVHSEHCVLLPTEVNRAYLGNFSSGQKATEHARELYRLAIGCRLCVR</sequence>
<name>A0A1X7JYW5_9SPHI</name>
<dbReference type="AlphaFoldDB" id="A0A1X7JYW5"/>
<dbReference type="Proteomes" id="UP000192980">
    <property type="component" value="Unassembled WGS sequence"/>
</dbReference>
<organism evidence="1 2">
    <name type="scientific">Sphingobacterium psychroaquaticum</name>
    <dbReference type="NCBI Taxonomy" id="561061"/>
    <lineage>
        <taxon>Bacteria</taxon>
        <taxon>Pseudomonadati</taxon>
        <taxon>Bacteroidota</taxon>
        <taxon>Sphingobacteriia</taxon>
        <taxon>Sphingobacteriales</taxon>
        <taxon>Sphingobacteriaceae</taxon>
        <taxon>Sphingobacterium</taxon>
    </lineage>
</organism>
<keyword evidence="2" id="KW-1185">Reference proteome</keyword>
<proteinExistence type="predicted"/>
<dbReference type="EMBL" id="FXAU01000003">
    <property type="protein sequence ID" value="SMG32974.1"/>
    <property type="molecule type" value="Genomic_DNA"/>
</dbReference>
<reference evidence="1 2" key="1">
    <citation type="submission" date="2017-04" db="EMBL/GenBank/DDBJ databases">
        <authorList>
            <person name="Afonso C.L."/>
            <person name="Miller P.J."/>
            <person name="Scott M.A."/>
            <person name="Spackman E."/>
            <person name="Goraichik I."/>
            <person name="Dimitrov K.M."/>
            <person name="Suarez D.L."/>
            <person name="Swayne D.E."/>
        </authorList>
    </citation>
    <scope>NUCLEOTIDE SEQUENCE [LARGE SCALE GENOMIC DNA]</scope>
    <source>
        <strain evidence="1 2">DSM 22418</strain>
    </source>
</reference>
<protein>
    <submittedName>
        <fullName evidence="1">Uncharacterized protein</fullName>
    </submittedName>
</protein>
<evidence type="ECO:0000313" key="1">
    <source>
        <dbReference type="EMBL" id="SMG32974.1"/>
    </source>
</evidence>
<gene>
    <name evidence="1" type="ORF">SAMN05660862_2303</name>
</gene>